<gene>
    <name evidence="2" type="ORF">CTEN210_15961</name>
</gene>
<evidence type="ECO:0000313" key="2">
    <source>
        <dbReference type="EMBL" id="GFH59485.1"/>
    </source>
</evidence>
<feature type="transmembrane region" description="Helical" evidence="1">
    <location>
        <begin position="127"/>
        <end position="147"/>
    </location>
</feature>
<dbReference type="EMBL" id="BLLK01000066">
    <property type="protein sequence ID" value="GFH59485.1"/>
    <property type="molecule type" value="Genomic_DNA"/>
</dbReference>
<dbReference type="AlphaFoldDB" id="A0AAD3DAP7"/>
<proteinExistence type="predicted"/>
<dbReference type="Gene3D" id="3.30.300.320">
    <property type="match status" value="1"/>
</dbReference>
<organism evidence="2 3">
    <name type="scientific">Chaetoceros tenuissimus</name>
    <dbReference type="NCBI Taxonomy" id="426638"/>
    <lineage>
        <taxon>Eukaryota</taxon>
        <taxon>Sar</taxon>
        <taxon>Stramenopiles</taxon>
        <taxon>Ochrophyta</taxon>
        <taxon>Bacillariophyta</taxon>
        <taxon>Coscinodiscophyceae</taxon>
        <taxon>Chaetocerotophycidae</taxon>
        <taxon>Chaetocerotales</taxon>
        <taxon>Chaetocerotaceae</taxon>
        <taxon>Chaetoceros</taxon>
    </lineage>
</organism>
<evidence type="ECO:0008006" key="4">
    <source>
        <dbReference type="Google" id="ProtNLM"/>
    </source>
</evidence>
<protein>
    <recommendedName>
        <fullName evidence="4">LNR domain-containing protein</fullName>
    </recommendedName>
</protein>
<reference evidence="2 3" key="1">
    <citation type="journal article" date="2021" name="Sci. Rep.">
        <title>The genome of the diatom Chaetoceros tenuissimus carries an ancient integrated fragment of an extant virus.</title>
        <authorList>
            <person name="Hongo Y."/>
            <person name="Kimura K."/>
            <person name="Takaki Y."/>
            <person name="Yoshida Y."/>
            <person name="Baba S."/>
            <person name="Kobayashi G."/>
            <person name="Nagasaki K."/>
            <person name="Hano T."/>
            <person name="Tomaru Y."/>
        </authorList>
    </citation>
    <scope>NUCLEOTIDE SEQUENCE [LARGE SCALE GENOMIC DNA]</scope>
    <source>
        <strain evidence="2 3">NIES-3715</strain>
    </source>
</reference>
<name>A0AAD3DAP7_9STRA</name>
<comment type="caution">
    <text evidence="2">The sequence shown here is derived from an EMBL/GenBank/DDBJ whole genome shotgun (WGS) entry which is preliminary data.</text>
</comment>
<accession>A0AAD3DAP7</accession>
<keyword evidence="1" id="KW-0472">Membrane</keyword>
<keyword evidence="3" id="KW-1185">Reference proteome</keyword>
<evidence type="ECO:0000313" key="3">
    <source>
        <dbReference type="Proteomes" id="UP001054902"/>
    </source>
</evidence>
<keyword evidence="1" id="KW-0812">Transmembrane</keyword>
<keyword evidence="1" id="KW-1133">Transmembrane helix</keyword>
<sequence>MTTTSSGKNIDNRRTSATLNQYLNCTGNKPYLYYDRIWLNLGDGICDNFKECGDFNSIESADMTMEIVEECGWDGGDCIIAAYPDCHVYDPSRIANGICDNYEPYNTTECGFDMGDCTCSGLECWSAGAKVGIVIGVLMCSIGLCYFGSRRHKRRVENKASLEKSETSAPLPQPV</sequence>
<dbReference type="Proteomes" id="UP001054902">
    <property type="component" value="Unassembled WGS sequence"/>
</dbReference>
<evidence type="ECO:0000256" key="1">
    <source>
        <dbReference type="SAM" id="Phobius"/>
    </source>
</evidence>